<sequence length="156" mass="17522">MTTPKDIREHFWSDMSKSPFVMVGLSNSQDHSLPMTAQLDPDADHCFWFYTSRDNRLAPGGPAMAQFAAKDHGLFACINGTLVEETDPAVIDRYWSKQVEAWYEGGRNDPNLLMLRFDLGTAEIWLADLSLTGVFKMMFGGDVSKEMKSKHAEVAL</sequence>
<evidence type="ECO:0000313" key="2">
    <source>
        <dbReference type="EMBL" id="ASY43122.1"/>
    </source>
</evidence>
<dbReference type="KEGG" id="shyd:CJD35_00610"/>
<dbReference type="InterPro" id="IPR012349">
    <property type="entry name" value="Split_barrel_FMN-bd"/>
</dbReference>
<dbReference type="InterPro" id="IPR052917">
    <property type="entry name" value="Stress-Dev_Protein"/>
</dbReference>
<dbReference type="Gene3D" id="2.30.110.10">
    <property type="entry name" value="Electron Transport, Fmn-binding Protein, Chain A"/>
    <property type="match status" value="1"/>
</dbReference>
<evidence type="ECO:0000313" key="3">
    <source>
        <dbReference type="Proteomes" id="UP000217141"/>
    </source>
</evidence>
<dbReference type="PANTHER" id="PTHR34818">
    <property type="entry name" value="PROTEIN BLI-3"/>
    <property type="match status" value="1"/>
</dbReference>
<accession>A0A249MP82</accession>
<reference evidence="2 3" key="1">
    <citation type="submission" date="2017-08" db="EMBL/GenBank/DDBJ databases">
        <title>Whole Genome Sequence of Sphingobium hydrophobicum C1: Insights into Adaption to the Electronic-waste Contaminated Sediment.</title>
        <authorList>
            <person name="Song D."/>
            <person name="Chen X."/>
            <person name="Xu M."/>
        </authorList>
    </citation>
    <scope>NUCLEOTIDE SEQUENCE [LARGE SCALE GENOMIC DNA]</scope>
    <source>
        <strain evidence="2 3">C1</strain>
    </source>
</reference>
<gene>
    <name evidence="2" type="ORF">CJD35_00610</name>
</gene>
<dbReference type="InterPro" id="IPR038725">
    <property type="entry name" value="YdaG_split_barrel_FMN-bd"/>
</dbReference>
<proteinExistence type="predicted"/>
<organism evidence="2 3">
    <name type="scientific">Sphingobium xenophagum</name>
    <dbReference type="NCBI Taxonomy" id="121428"/>
    <lineage>
        <taxon>Bacteria</taxon>
        <taxon>Pseudomonadati</taxon>
        <taxon>Pseudomonadota</taxon>
        <taxon>Alphaproteobacteria</taxon>
        <taxon>Sphingomonadales</taxon>
        <taxon>Sphingomonadaceae</taxon>
        <taxon>Sphingobium</taxon>
    </lineage>
</organism>
<dbReference type="AlphaFoldDB" id="A0A249MP82"/>
<evidence type="ECO:0000259" key="1">
    <source>
        <dbReference type="Pfam" id="PF16242"/>
    </source>
</evidence>
<feature type="domain" description="General stress protein FMN-binding split barrel" evidence="1">
    <location>
        <begin position="8"/>
        <end position="137"/>
    </location>
</feature>
<dbReference type="Proteomes" id="UP000217141">
    <property type="component" value="Chromosome I"/>
</dbReference>
<dbReference type="RefSeq" id="WP_017184203.1">
    <property type="nucleotide sequence ID" value="NZ_CP022745.1"/>
</dbReference>
<protein>
    <submittedName>
        <fullName evidence="2">General stress protein</fullName>
    </submittedName>
</protein>
<dbReference type="PANTHER" id="PTHR34818:SF1">
    <property type="entry name" value="PROTEIN BLI-3"/>
    <property type="match status" value="1"/>
</dbReference>
<dbReference type="EMBL" id="CP022745">
    <property type="protein sequence ID" value="ASY43122.1"/>
    <property type="molecule type" value="Genomic_DNA"/>
</dbReference>
<dbReference type="SUPFAM" id="SSF50475">
    <property type="entry name" value="FMN-binding split barrel"/>
    <property type="match status" value="1"/>
</dbReference>
<name>A0A249MP82_SPHXE</name>
<dbReference type="Pfam" id="PF16242">
    <property type="entry name" value="Pyrid_ox_like"/>
    <property type="match status" value="1"/>
</dbReference>